<feature type="region of interest" description="Disordered" evidence="3">
    <location>
        <begin position="737"/>
        <end position="801"/>
    </location>
</feature>
<evidence type="ECO:0000313" key="6">
    <source>
        <dbReference type="Proteomes" id="UP001054902"/>
    </source>
</evidence>
<dbReference type="SMART" id="SM00398">
    <property type="entry name" value="HMG"/>
    <property type="match status" value="1"/>
</dbReference>
<reference evidence="5 6" key="1">
    <citation type="journal article" date="2021" name="Sci. Rep.">
        <title>The genome of the diatom Chaetoceros tenuissimus carries an ancient integrated fragment of an extant virus.</title>
        <authorList>
            <person name="Hongo Y."/>
            <person name="Kimura K."/>
            <person name="Takaki Y."/>
            <person name="Yoshida Y."/>
            <person name="Baba S."/>
            <person name="Kobayashi G."/>
            <person name="Nagasaki K."/>
            <person name="Hano T."/>
            <person name="Tomaru Y."/>
        </authorList>
    </citation>
    <scope>NUCLEOTIDE SEQUENCE [LARGE SCALE GENOMIC DNA]</scope>
    <source>
        <strain evidence="5 6">NIES-3715</strain>
    </source>
</reference>
<keyword evidence="6" id="KW-1185">Reference proteome</keyword>
<dbReference type="InterPro" id="IPR009071">
    <property type="entry name" value="HMG_box_dom"/>
</dbReference>
<evidence type="ECO:0000259" key="4">
    <source>
        <dbReference type="PROSITE" id="PS50118"/>
    </source>
</evidence>
<dbReference type="Proteomes" id="UP001054902">
    <property type="component" value="Unassembled WGS sequence"/>
</dbReference>
<evidence type="ECO:0000313" key="5">
    <source>
        <dbReference type="EMBL" id="GFH55392.1"/>
    </source>
</evidence>
<dbReference type="Gene3D" id="1.10.30.10">
    <property type="entry name" value="High mobility group box domain"/>
    <property type="match status" value="1"/>
</dbReference>
<feature type="region of interest" description="Disordered" evidence="3">
    <location>
        <begin position="196"/>
        <end position="309"/>
    </location>
</feature>
<feature type="region of interest" description="Disordered" evidence="3">
    <location>
        <begin position="453"/>
        <end position="473"/>
    </location>
</feature>
<comment type="caution">
    <text evidence="5">The sequence shown here is derived from an EMBL/GenBank/DDBJ whole genome shotgun (WGS) entry which is preliminary data.</text>
</comment>
<evidence type="ECO:0000256" key="2">
    <source>
        <dbReference type="SAM" id="Coils"/>
    </source>
</evidence>
<feature type="DNA-binding region" description="HMG box" evidence="1">
    <location>
        <begin position="305"/>
        <end position="370"/>
    </location>
</feature>
<name>A0AAD3D041_9STRA</name>
<dbReference type="GO" id="GO:0003677">
    <property type="term" value="F:DNA binding"/>
    <property type="evidence" value="ECO:0007669"/>
    <property type="project" value="UniProtKB-UniRule"/>
</dbReference>
<feature type="compositionally biased region" description="Polar residues" evidence="3">
    <location>
        <begin position="563"/>
        <end position="573"/>
    </location>
</feature>
<organism evidence="5 6">
    <name type="scientific">Chaetoceros tenuissimus</name>
    <dbReference type="NCBI Taxonomy" id="426638"/>
    <lineage>
        <taxon>Eukaryota</taxon>
        <taxon>Sar</taxon>
        <taxon>Stramenopiles</taxon>
        <taxon>Ochrophyta</taxon>
        <taxon>Bacillariophyta</taxon>
        <taxon>Coscinodiscophyceae</taxon>
        <taxon>Chaetocerotophycidae</taxon>
        <taxon>Chaetocerotales</taxon>
        <taxon>Chaetocerotaceae</taxon>
        <taxon>Chaetoceros</taxon>
    </lineage>
</organism>
<proteinExistence type="predicted"/>
<sequence>MKQIRFVYQDQRGIHYDKLAKIILPPPLPFQIQNGCDMRTIKDALHILQQREIPRRLWNIENNQCKALFTISHFEMANQRGPFYTVFESDVIALAVSPDEDYIVVTKREEEEELGDGSSTTAVAVTPETSVNAVPTINTTVTTAAVGKNASTGNSSDIASTRNTSTASSKASNSVETRQAVTGNFVTPQKTFEAQTAAASAKTQTMNTNVNNKDSTAKTRQPEATIEKEKQDSTSSKQSKRTEAPSTHANSQTSPYTYNQQDIAAKRKAREETEKTTPPKKQKLLTTPRPTPPRKRKPPKDPKKPKHPKSAYLFFTMKQRSQLKDKMSVQEAGKMFGKAWKKLSNVEKAPFELMSHVEWIKYRKAMKDYQPSKEYLEDVKKYEVFKQKYNVRLKEYKEALRVYELEKKEYEKESLEANDNAERQDIMQVEEKETVQECTVMNIDTVTNEHDSVQNQETENHVEHNDQEDDNEDDSQIIVILDSDSDSDESVFVHCSPQAQRVPDMIYSTYVKDEKKESSSDANGSQQTAESKSKESESNYDSMKAVMVDRDTVSKDKAAKNSLEMTCSETSRNSNDKTKEQASSSKVDQDKKSDLVIGEKYFILTKRNEETLVELKEIDTKTNNVVVRMLGNKFSRTLCRDELLEYTEERREKYDNRVNQTKFGKVSKKSKTRQLNLIIGEKYFVKLSKKTPTAVKLVSLNDANGTAEIQTLRNFKSKQVKQSEIIEYTSELEHKWEQSQVERGTRVANSKSNEESSEKSKKSSEKSSPPSSPNKSKEKPKASDGKTKEPKENQKEHLLTEDVKQKLMLQLRKRARVNPKDIWPLLFGPRLKSKNIPEYQSKKCIVQEEEDRRIYYASKGDTVKSIAKYYDIDVNQILYNNSSREGFTKLTATTKLKKNDGIILPIVKGGNK</sequence>
<evidence type="ECO:0000256" key="1">
    <source>
        <dbReference type="PROSITE-ProRule" id="PRU00267"/>
    </source>
</evidence>
<feature type="compositionally biased region" description="Low complexity" evidence="3">
    <location>
        <begin position="196"/>
        <end position="205"/>
    </location>
</feature>
<dbReference type="GO" id="GO:0005634">
    <property type="term" value="C:nucleus"/>
    <property type="evidence" value="ECO:0007669"/>
    <property type="project" value="UniProtKB-UniRule"/>
</dbReference>
<feature type="region of interest" description="Disordered" evidence="3">
    <location>
        <begin position="147"/>
        <end position="179"/>
    </location>
</feature>
<protein>
    <recommendedName>
        <fullName evidence="4">HMG box domain-containing protein</fullName>
    </recommendedName>
</protein>
<feature type="compositionally biased region" description="Polar residues" evidence="3">
    <location>
        <begin position="147"/>
        <end position="158"/>
    </location>
</feature>
<feature type="compositionally biased region" description="Basic and acidic residues" evidence="3">
    <location>
        <begin position="453"/>
        <end position="465"/>
    </location>
</feature>
<feature type="region of interest" description="Disordered" evidence="3">
    <location>
        <begin position="513"/>
        <end position="590"/>
    </location>
</feature>
<dbReference type="SUPFAM" id="SSF47095">
    <property type="entry name" value="HMG-box"/>
    <property type="match status" value="1"/>
</dbReference>
<keyword evidence="1" id="KW-0238">DNA-binding</keyword>
<dbReference type="Pfam" id="PF00505">
    <property type="entry name" value="HMG_box"/>
    <property type="match status" value="1"/>
</dbReference>
<dbReference type="InterPro" id="IPR036910">
    <property type="entry name" value="HMG_box_dom_sf"/>
</dbReference>
<feature type="compositionally biased region" description="Basic and acidic residues" evidence="3">
    <location>
        <begin position="215"/>
        <end position="232"/>
    </location>
</feature>
<feature type="compositionally biased region" description="Basic and acidic residues" evidence="3">
    <location>
        <begin position="775"/>
        <end position="801"/>
    </location>
</feature>
<feature type="compositionally biased region" description="Basic and acidic residues" evidence="3">
    <location>
        <begin position="547"/>
        <end position="559"/>
    </location>
</feature>
<feature type="compositionally biased region" description="Low complexity" evidence="3">
    <location>
        <begin position="159"/>
        <end position="174"/>
    </location>
</feature>
<feature type="domain" description="HMG box" evidence="4">
    <location>
        <begin position="305"/>
        <end position="370"/>
    </location>
</feature>
<gene>
    <name evidence="5" type="ORF">CTEN210_11868</name>
</gene>
<feature type="compositionally biased region" description="Polar residues" evidence="3">
    <location>
        <begin position="244"/>
        <end position="262"/>
    </location>
</feature>
<feature type="compositionally biased region" description="Polar residues" evidence="3">
    <location>
        <begin position="520"/>
        <end position="530"/>
    </location>
</feature>
<keyword evidence="1" id="KW-0539">Nucleus</keyword>
<dbReference type="EMBL" id="BLLK01000047">
    <property type="protein sequence ID" value="GFH55392.1"/>
    <property type="molecule type" value="Genomic_DNA"/>
</dbReference>
<dbReference type="PROSITE" id="PS50118">
    <property type="entry name" value="HMG_BOX_2"/>
    <property type="match status" value="1"/>
</dbReference>
<keyword evidence="2" id="KW-0175">Coiled coil</keyword>
<dbReference type="AlphaFoldDB" id="A0AAD3D041"/>
<accession>A0AAD3D041</accession>
<feature type="coiled-coil region" evidence="2">
    <location>
        <begin position="386"/>
        <end position="432"/>
    </location>
</feature>
<evidence type="ECO:0000256" key="3">
    <source>
        <dbReference type="SAM" id="MobiDB-lite"/>
    </source>
</evidence>
<feature type="compositionally biased region" description="Basic and acidic residues" evidence="3">
    <location>
        <begin position="752"/>
        <end position="765"/>
    </location>
</feature>
<feature type="compositionally biased region" description="Basic residues" evidence="3">
    <location>
        <begin position="292"/>
        <end position="309"/>
    </location>
</feature>